<dbReference type="Pfam" id="PF01554">
    <property type="entry name" value="MatE"/>
    <property type="match status" value="1"/>
</dbReference>
<feature type="transmembrane region" description="Helical" evidence="6">
    <location>
        <begin position="156"/>
        <end position="177"/>
    </location>
</feature>
<feature type="transmembrane region" description="Helical" evidence="6">
    <location>
        <begin position="233"/>
        <end position="254"/>
    </location>
</feature>
<dbReference type="PANTHER" id="PTHR42893:SF9">
    <property type="entry name" value="PROTEIN DETOXIFICATION 46, CHLOROPLASTIC"/>
    <property type="match status" value="1"/>
</dbReference>
<evidence type="ECO:0000313" key="8">
    <source>
        <dbReference type="Proteomes" id="UP001324115"/>
    </source>
</evidence>
<feature type="transmembrane region" description="Helical" evidence="6">
    <location>
        <begin position="331"/>
        <end position="356"/>
    </location>
</feature>
<evidence type="ECO:0000313" key="7">
    <source>
        <dbReference type="EMBL" id="KAK4562578.1"/>
    </source>
</evidence>
<evidence type="ECO:0000256" key="3">
    <source>
        <dbReference type="ARBA" id="ARBA00022692"/>
    </source>
</evidence>
<dbReference type="InterPro" id="IPR044644">
    <property type="entry name" value="DinF-like"/>
</dbReference>
<accession>A0AAN7I733</accession>
<keyword evidence="3 6" id="KW-0812">Transmembrane</keyword>
<organism evidence="7 8">
    <name type="scientific">Quercus rubra</name>
    <name type="common">Northern red oak</name>
    <name type="synonym">Quercus borealis</name>
    <dbReference type="NCBI Taxonomy" id="3512"/>
    <lineage>
        <taxon>Eukaryota</taxon>
        <taxon>Viridiplantae</taxon>
        <taxon>Streptophyta</taxon>
        <taxon>Embryophyta</taxon>
        <taxon>Tracheophyta</taxon>
        <taxon>Spermatophyta</taxon>
        <taxon>Magnoliopsida</taxon>
        <taxon>eudicotyledons</taxon>
        <taxon>Gunneridae</taxon>
        <taxon>Pentapetalae</taxon>
        <taxon>rosids</taxon>
        <taxon>fabids</taxon>
        <taxon>Fagales</taxon>
        <taxon>Fagaceae</taxon>
        <taxon>Quercus</taxon>
    </lineage>
</organism>
<keyword evidence="8" id="KW-1185">Reference proteome</keyword>
<feature type="transmembrane region" description="Helical" evidence="6">
    <location>
        <begin position="505"/>
        <end position="524"/>
    </location>
</feature>
<protein>
    <recommendedName>
        <fullName evidence="6">Protein DETOXIFICATION</fullName>
    </recommendedName>
    <alternativeName>
        <fullName evidence="6">Multidrug and toxic compound extrusion protein</fullName>
    </alternativeName>
</protein>
<dbReference type="PANTHER" id="PTHR42893">
    <property type="entry name" value="PROTEIN DETOXIFICATION 44, CHLOROPLASTIC-RELATED"/>
    <property type="match status" value="1"/>
</dbReference>
<feature type="transmembrane region" description="Helical" evidence="6">
    <location>
        <begin position="481"/>
        <end position="499"/>
    </location>
</feature>
<comment type="caution">
    <text evidence="7">The sequence shown here is derived from an EMBL/GenBank/DDBJ whole genome shotgun (WGS) entry which is preliminary data.</text>
</comment>
<dbReference type="AlphaFoldDB" id="A0AAN7I733"/>
<keyword evidence="5 6" id="KW-0472">Membrane</keyword>
<evidence type="ECO:0000256" key="1">
    <source>
        <dbReference type="ARBA" id="ARBA00004141"/>
    </source>
</evidence>
<feature type="transmembrane region" description="Helical" evidence="6">
    <location>
        <begin position="409"/>
        <end position="432"/>
    </location>
</feature>
<evidence type="ECO:0000256" key="2">
    <source>
        <dbReference type="ARBA" id="ARBA00010199"/>
    </source>
</evidence>
<feature type="transmembrane region" description="Helical" evidence="6">
    <location>
        <begin position="189"/>
        <end position="213"/>
    </location>
</feature>
<dbReference type="GO" id="GO:0016020">
    <property type="term" value="C:membrane"/>
    <property type="evidence" value="ECO:0007669"/>
    <property type="project" value="UniProtKB-SubCell"/>
</dbReference>
<name>A0AAN7I733_QUERU</name>
<sequence length="552" mass="59972">MQFKTLTSHNTPLFQNPTFFFFNKRSKPQPPPSHFPISLFSSNLSLISTPKKRFRNRIVTASCISSNNKELIGNDNSGPEIDIVSVSGGEEEEEKVSELGSENIWKQMKEIVMFTGPATALWICGPLMSVIDTAVIGQGSSIELAALGPGTVVCDYMSYSFMFLSVATSNMVATALARQDKNEVQHHISILLFVGLTCGCLMLLFTKFFGSWVLTAFTGPKNAHLIPAANKYVQIRGLAWPALLVGWVAQSASLGMKDSWGPLKALAVASAINGVGVIVLCSFMGYGIAGAAWAAMASQVIAGFMMIEALNKKGYNAYSLSVPSPDELLTVLGLAGPVFITMMSKMAFYSLLIYFATSMGTYTMAAHQVMIQTFVMCTVWGEPLSQTAQSFMPELIYGAKRSLEKARMLLKSLVIIGTVLGLLLGIVGTSVPWLFPKIFTHDQNVIQEMHKVLIPFFMALAVTPPTHSLEGTLLAGRDLKFLSLSMSGCFAAGALLLLLVTSRGYGLLGCWFGLVGFQWARFFLSLCRLLSPNGILYSEDLGQCQPEKLRAV</sequence>
<gene>
    <name evidence="7" type="ORF">RGQ29_005183</name>
</gene>
<evidence type="ECO:0000256" key="6">
    <source>
        <dbReference type="RuleBase" id="RU004914"/>
    </source>
</evidence>
<comment type="caution">
    <text evidence="6">Lacks conserved residue(s) required for the propagation of feature annotation.</text>
</comment>
<comment type="similarity">
    <text evidence="2 6">Belongs to the multi antimicrobial extrusion (MATE) (TC 2.A.66.1) family.</text>
</comment>
<dbReference type="GO" id="GO:0015297">
    <property type="term" value="F:antiporter activity"/>
    <property type="evidence" value="ECO:0007669"/>
    <property type="project" value="InterPro"/>
</dbReference>
<evidence type="ECO:0000256" key="4">
    <source>
        <dbReference type="ARBA" id="ARBA00022989"/>
    </source>
</evidence>
<dbReference type="EMBL" id="JAXUIC010000011">
    <property type="protein sequence ID" value="KAK4562578.1"/>
    <property type="molecule type" value="Genomic_DNA"/>
</dbReference>
<keyword evidence="4 6" id="KW-1133">Transmembrane helix</keyword>
<reference evidence="7 8" key="1">
    <citation type="journal article" date="2023" name="G3 (Bethesda)">
        <title>A haplotype-resolved chromosome-scale genome for Quercus rubra L. provides insights into the genetics of adaptive traits for red oak species.</title>
        <authorList>
            <person name="Kapoor B."/>
            <person name="Jenkins J."/>
            <person name="Schmutz J."/>
            <person name="Zhebentyayeva T."/>
            <person name="Kuelheim C."/>
            <person name="Coggeshall M."/>
            <person name="Heim C."/>
            <person name="Lasky J.R."/>
            <person name="Leites L."/>
            <person name="Islam-Faridi N."/>
            <person name="Romero-Severson J."/>
            <person name="DeLeo V.L."/>
            <person name="Lucas S.M."/>
            <person name="Lazic D."/>
            <person name="Gailing O."/>
            <person name="Carlson J."/>
            <person name="Staton M."/>
        </authorList>
    </citation>
    <scope>NUCLEOTIDE SEQUENCE [LARGE SCALE GENOMIC DNA]</scope>
    <source>
        <strain evidence="7">Pseudo-F2</strain>
    </source>
</reference>
<feature type="transmembrane region" description="Helical" evidence="6">
    <location>
        <begin position="266"/>
        <end position="286"/>
    </location>
</feature>
<dbReference type="InterPro" id="IPR002528">
    <property type="entry name" value="MATE_fam"/>
</dbReference>
<dbReference type="Proteomes" id="UP001324115">
    <property type="component" value="Unassembled WGS sequence"/>
</dbReference>
<dbReference type="GO" id="GO:0042910">
    <property type="term" value="F:xenobiotic transmembrane transporter activity"/>
    <property type="evidence" value="ECO:0007669"/>
    <property type="project" value="InterPro"/>
</dbReference>
<dbReference type="CDD" id="cd13136">
    <property type="entry name" value="MATE_DinF_like"/>
    <property type="match status" value="1"/>
</dbReference>
<evidence type="ECO:0000256" key="5">
    <source>
        <dbReference type="ARBA" id="ARBA00023136"/>
    </source>
</evidence>
<comment type="subcellular location">
    <subcellularLocation>
        <location evidence="1">Membrane</location>
        <topology evidence="1">Multi-pass membrane protein</topology>
    </subcellularLocation>
</comment>
<feature type="transmembrane region" description="Helical" evidence="6">
    <location>
        <begin position="111"/>
        <end position="136"/>
    </location>
</feature>
<proteinExistence type="inferred from homology"/>